<sequence>MAEHEFDKKEAQLLIQELMCYLKVLNGYCEKYYRYEDFDAILIVLKYILKISAQLHVVLDARQVVNINHK</sequence>
<evidence type="ECO:0000313" key="1">
    <source>
        <dbReference type="EMBL" id="HIS82058.1"/>
    </source>
</evidence>
<dbReference type="AlphaFoldDB" id="A0A9D1K3G7"/>
<accession>A0A9D1K3G7</accession>
<gene>
    <name evidence="1" type="ORF">IAD41_00395</name>
</gene>
<reference evidence="1" key="1">
    <citation type="submission" date="2020-10" db="EMBL/GenBank/DDBJ databases">
        <authorList>
            <person name="Gilroy R."/>
        </authorList>
    </citation>
    <scope>NUCLEOTIDE SEQUENCE</scope>
    <source>
        <strain evidence="1">CHK152-2994</strain>
    </source>
</reference>
<proteinExistence type="predicted"/>
<protein>
    <submittedName>
        <fullName evidence="1">Uncharacterized protein</fullName>
    </submittedName>
</protein>
<reference evidence="1" key="2">
    <citation type="journal article" date="2021" name="PeerJ">
        <title>Extensive microbial diversity within the chicken gut microbiome revealed by metagenomics and culture.</title>
        <authorList>
            <person name="Gilroy R."/>
            <person name="Ravi A."/>
            <person name="Getino M."/>
            <person name="Pursley I."/>
            <person name="Horton D.L."/>
            <person name="Alikhan N.F."/>
            <person name="Baker D."/>
            <person name="Gharbi K."/>
            <person name="Hall N."/>
            <person name="Watson M."/>
            <person name="Adriaenssens E.M."/>
            <person name="Foster-Nyarko E."/>
            <person name="Jarju S."/>
            <person name="Secka A."/>
            <person name="Antonio M."/>
            <person name="Oren A."/>
            <person name="Chaudhuri R.R."/>
            <person name="La Ragione R."/>
            <person name="Hildebrand F."/>
            <person name="Pallen M.J."/>
        </authorList>
    </citation>
    <scope>NUCLEOTIDE SEQUENCE</scope>
    <source>
        <strain evidence="1">CHK152-2994</strain>
    </source>
</reference>
<dbReference type="Proteomes" id="UP000824139">
    <property type="component" value="Unassembled WGS sequence"/>
</dbReference>
<name>A0A9D1K3G7_9BACT</name>
<organism evidence="1 2">
    <name type="scientific">Candidatus Scatenecus faecavium</name>
    <dbReference type="NCBI Taxonomy" id="2840915"/>
    <lineage>
        <taxon>Bacteria</taxon>
        <taxon>Candidatus Scatenecus</taxon>
    </lineage>
</organism>
<evidence type="ECO:0000313" key="2">
    <source>
        <dbReference type="Proteomes" id="UP000824139"/>
    </source>
</evidence>
<dbReference type="EMBL" id="DVJO01000011">
    <property type="protein sequence ID" value="HIS82058.1"/>
    <property type="molecule type" value="Genomic_DNA"/>
</dbReference>
<comment type="caution">
    <text evidence="1">The sequence shown here is derived from an EMBL/GenBank/DDBJ whole genome shotgun (WGS) entry which is preliminary data.</text>
</comment>